<proteinExistence type="predicted"/>
<organism evidence="1 2">
    <name type="scientific">Fusarium solani subsp. cucurbitae</name>
    <name type="common">Neocosmosporum cucurbitae</name>
    <dbReference type="NCBI Taxonomy" id="2747967"/>
    <lineage>
        <taxon>Eukaryota</taxon>
        <taxon>Fungi</taxon>
        <taxon>Dikarya</taxon>
        <taxon>Ascomycota</taxon>
        <taxon>Pezizomycotina</taxon>
        <taxon>Sordariomycetes</taxon>
        <taxon>Hypocreomycetidae</taxon>
        <taxon>Hypocreales</taxon>
        <taxon>Nectriaceae</taxon>
        <taxon>Fusarium</taxon>
        <taxon>Fusarium solani species complex</taxon>
    </lineage>
</organism>
<sequence length="674" mass="74994">MNRTHSNATRWAILIGVGGLRGYENQNQSVKGAIGDIMAMKNYLKTYSAPVQVRTLTTQRLDQDQPRKEALLQDAPTYDNVINQLQEVIKHGQRGDYVYIHFSGHGTNNQGSLALVLYEAKLANSRLLYGKVLRSAINRMVSAGMLVTLVLDCCFSGNVLRNGHLQPSGIRYIEYDTTMDLCSDHIDPFAEECTRSSSLTLVKGAEAGQRLLDPTGYSVLSACDSHEEAGEVILPDGANRGALSYFLLDSLTILRNRGVEVSHHSLHQHVRGNFHARHGSQTPMLYGSNGLSFFNDLARRSFITFVSAHRDNMDNLVLDAGEVNGVHVGDEYALYDFATPETSIAIRKEAHIKAKVVTVGYFASKLCINDYSEDQKVAQGWTCKAKMLTTLSPHPVRMMLIRGMPNARDLLDEAKKIPFLHLVLQDDQDRGDGSESDPRERAAFQVIARGDCTYEVLNQRAEKVENFPVINTSASGANQALLKALGHIAAFKFYERIENLNPDPQFEASFSLACLDQTPDSNGIYKMKHHECFTLHFKNLGTVPKYVAVMDFDCSWEISNPILCGGEGYSLTILPKGSNESGEKEIPLRMEVPSDLLDRGRRHANDVVKIFITSKPTMFPAALLPQLGYDELRGHGNRIECLKECIWGLSGMRGGDKGNWSTQTFFLQTFYPTD</sequence>
<accession>A0ACD3Z7S1</accession>
<name>A0ACD3Z7S1_FUSSC</name>
<reference evidence="1" key="1">
    <citation type="submission" date="2021-11" db="EMBL/GenBank/DDBJ databases">
        <title>Fusarium solani-melongenae Genome sequencing and assembly.</title>
        <authorList>
            <person name="Xie S."/>
            <person name="Huang L."/>
            <person name="Zhang X."/>
        </authorList>
    </citation>
    <scope>NUCLEOTIDE SEQUENCE</scope>
    <source>
        <strain evidence="1">CRI 24-3</strain>
    </source>
</reference>
<gene>
    <name evidence="1" type="ORF">LCI18_008215</name>
</gene>
<evidence type="ECO:0000313" key="1">
    <source>
        <dbReference type="EMBL" id="UPK97280.1"/>
    </source>
</evidence>
<protein>
    <submittedName>
        <fullName evidence="1">Uncharacterized protein</fullName>
    </submittedName>
</protein>
<evidence type="ECO:0000313" key="2">
    <source>
        <dbReference type="Proteomes" id="UP000830768"/>
    </source>
</evidence>
<dbReference type="Proteomes" id="UP000830768">
    <property type="component" value="Chromosome 6"/>
</dbReference>
<dbReference type="EMBL" id="CP090035">
    <property type="protein sequence ID" value="UPK97280.1"/>
    <property type="molecule type" value="Genomic_DNA"/>
</dbReference>
<keyword evidence="2" id="KW-1185">Reference proteome</keyword>